<feature type="transmembrane region" description="Helical" evidence="8">
    <location>
        <begin position="12"/>
        <end position="33"/>
    </location>
</feature>
<reference evidence="9 10" key="1">
    <citation type="submission" date="2023-06" db="EMBL/GenBank/DDBJ databases">
        <title>Sporosarcina sp. nov., isolated from Korean traditional fermented seafood 'Jeotgal'.</title>
        <authorList>
            <person name="Yang A.-I."/>
            <person name="Shin N.-R."/>
        </authorList>
    </citation>
    <scope>NUCLEOTIDE SEQUENCE [LARGE SCALE GENOMIC DNA]</scope>
    <source>
        <strain evidence="9 10">KCTC3840</strain>
    </source>
</reference>
<evidence type="ECO:0000313" key="10">
    <source>
        <dbReference type="Proteomes" id="UP001280629"/>
    </source>
</evidence>
<gene>
    <name evidence="9" type="ORF">QT716_01500</name>
</gene>
<feature type="transmembrane region" description="Helical" evidence="8">
    <location>
        <begin position="142"/>
        <end position="159"/>
    </location>
</feature>
<accession>A0ABU4FVG4</accession>
<evidence type="ECO:0000256" key="2">
    <source>
        <dbReference type="ARBA" id="ARBA00022448"/>
    </source>
</evidence>
<feature type="transmembrane region" description="Helical" evidence="8">
    <location>
        <begin position="180"/>
        <end position="200"/>
    </location>
</feature>
<keyword evidence="2" id="KW-0813">Transport</keyword>
<dbReference type="Pfam" id="PF00375">
    <property type="entry name" value="SDF"/>
    <property type="match status" value="1"/>
</dbReference>
<dbReference type="SUPFAM" id="SSF118215">
    <property type="entry name" value="Proton glutamate symport protein"/>
    <property type="match status" value="1"/>
</dbReference>
<evidence type="ECO:0000256" key="1">
    <source>
        <dbReference type="ARBA" id="ARBA00004651"/>
    </source>
</evidence>
<dbReference type="InterPro" id="IPR001991">
    <property type="entry name" value="Na-dicarboxylate_symporter"/>
</dbReference>
<comment type="caution">
    <text evidence="9">The sequence shown here is derived from an EMBL/GenBank/DDBJ whole genome shotgun (WGS) entry which is preliminary data.</text>
</comment>
<keyword evidence="5" id="KW-0769">Symport</keyword>
<evidence type="ECO:0000256" key="3">
    <source>
        <dbReference type="ARBA" id="ARBA00022475"/>
    </source>
</evidence>
<feature type="transmembrane region" description="Helical" evidence="8">
    <location>
        <begin position="79"/>
        <end position="98"/>
    </location>
</feature>
<feature type="transmembrane region" description="Helical" evidence="8">
    <location>
        <begin position="39"/>
        <end position="58"/>
    </location>
</feature>
<feature type="transmembrane region" description="Helical" evidence="8">
    <location>
        <begin position="286"/>
        <end position="311"/>
    </location>
</feature>
<evidence type="ECO:0000256" key="8">
    <source>
        <dbReference type="SAM" id="Phobius"/>
    </source>
</evidence>
<dbReference type="EMBL" id="JAUBDH010000001">
    <property type="protein sequence ID" value="MDW0108718.1"/>
    <property type="molecule type" value="Genomic_DNA"/>
</dbReference>
<dbReference type="Gene3D" id="1.10.3860.10">
    <property type="entry name" value="Sodium:dicarboxylate symporter"/>
    <property type="match status" value="1"/>
</dbReference>
<dbReference type="InterPro" id="IPR036458">
    <property type="entry name" value="Na:dicarbo_symporter_sf"/>
</dbReference>
<sequence length="409" mass="43075">MMKIKGNLLMQIFIAFVIAILLGIIFGPSIEVIKPLGDLFLRLIKFIIAPLILASLVVGVASTGDPKQLGRIGVKTISYYLVTSAIAVMIGLAFAYAISPGKGISVSTPEAAAEVNETDGVIATLLNIIPDNPFTALANGNILQIIFFAIFVGLAITLVGKKAQPVYQFFEGFAEIMYKITGIVMWFAPIGILGLVAPVVGEYGIAVLMPLLKVIIAVAIACIVHVIFIYSMAVKKFANMSPIKFFKGMAPASIVAFSTCSSAGTLPVTLKNTQENLGVSRKISSFVLPLGATINMDGTAIYQGVAVVFIAQFYGLDLSFLQLLTVVLTAVLASIGAAGVPGAGVIMLAMVLTSVNMPLEGIALVAGIDRILDMFRTTVNILGDASASVVVAATEDELWVDEPEEVQPS</sequence>
<feature type="transmembrane region" description="Helical" evidence="8">
    <location>
        <begin position="318"/>
        <end position="340"/>
    </location>
</feature>
<proteinExistence type="predicted"/>
<keyword evidence="10" id="KW-1185">Reference proteome</keyword>
<keyword evidence="3" id="KW-1003">Cell membrane</keyword>
<dbReference type="Proteomes" id="UP001280629">
    <property type="component" value="Unassembled WGS sequence"/>
</dbReference>
<evidence type="ECO:0000256" key="5">
    <source>
        <dbReference type="ARBA" id="ARBA00022847"/>
    </source>
</evidence>
<keyword evidence="6 8" id="KW-1133">Transmembrane helix</keyword>
<keyword evidence="4 8" id="KW-0812">Transmembrane</keyword>
<evidence type="ECO:0000256" key="4">
    <source>
        <dbReference type="ARBA" id="ARBA00022692"/>
    </source>
</evidence>
<name>A0ABU4FVG4_9BACL</name>
<dbReference type="InterPro" id="IPR018107">
    <property type="entry name" value="Na-dicarboxylate_symporter_CS"/>
</dbReference>
<organism evidence="9 10">
    <name type="scientific">Sporosarcina aquimarina</name>
    <dbReference type="NCBI Taxonomy" id="114975"/>
    <lineage>
        <taxon>Bacteria</taxon>
        <taxon>Bacillati</taxon>
        <taxon>Bacillota</taxon>
        <taxon>Bacilli</taxon>
        <taxon>Bacillales</taxon>
        <taxon>Caryophanaceae</taxon>
        <taxon>Sporosarcina</taxon>
    </lineage>
</organism>
<protein>
    <submittedName>
        <fullName evidence="9">Dicarboxylate/amino acid:cation symporter</fullName>
    </submittedName>
</protein>
<evidence type="ECO:0000256" key="6">
    <source>
        <dbReference type="ARBA" id="ARBA00022989"/>
    </source>
</evidence>
<dbReference type="PRINTS" id="PR00173">
    <property type="entry name" value="EDTRNSPORT"/>
</dbReference>
<feature type="transmembrane region" description="Helical" evidence="8">
    <location>
        <begin position="245"/>
        <end position="266"/>
    </location>
</feature>
<dbReference type="PANTHER" id="PTHR42865:SF7">
    <property type="entry name" value="PROTON_GLUTAMATE-ASPARTATE SYMPORTER"/>
    <property type="match status" value="1"/>
</dbReference>
<evidence type="ECO:0000313" key="9">
    <source>
        <dbReference type="EMBL" id="MDW0108718.1"/>
    </source>
</evidence>
<feature type="transmembrane region" description="Helical" evidence="8">
    <location>
        <begin position="212"/>
        <end position="233"/>
    </location>
</feature>
<comment type="subcellular location">
    <subcellularLocation>
        <location evidence="1">Cell membrane</location>
        <topology evidence="1">Multi-pass membrane protein</topology>
    </subcellularLocation>
</comment>
<keyword evidence="7 8" id="KW-0472">Membrane</keyword>
<dbReference type="RefSeq" id="WP_317933934.1">
    <property type="nucleotide sequence ID" value="NZ_JAUBDH010000001.1"/>
</dbReference>
<dbReference type="PANTHER" id="PTHR42865">
    <property type="entry name" value="PROTON/GLUTAMATE-ASPARTATE SYMPORTER"/>
    <property type="match status" value="1"/>
</dbReference>
<evidence type="ECO:0000256" key="7">
    <source>
        <dbReference type="ARBA" id="ARBA00023136"/>
    </source>
</evidence>
<dbReference type="PROSITE" id="PS00714">
    <property type="entry name" value="NA_DICARBOXYL_SYMP_2"/>
    <property type="match status" value="1"/>
</dbReference>